<feature type="transmembrane region" description="Helical" evidence="1">
    <location>
        <begin position="12"/>
        <end position="34"/>
    </location>
</feature>
<dbReference type="Proteomes" id="UP000583929">
    <property type="component" value="Unassembled WGS sequence"/>
</dbReference>
<dbReference type="PANTHER" id="PTHR36369">
    <property type="entry name" value="TRANSMEMBRANE PROTEIN"/>
    <property type="match status" value="1"/>
</dbReference>
<name>A0A7J6GJA1_CANSA</name>
<gene>
    <name evidence="2" type="ORF">G4B88_010122</name>
</gene>
<accession>A0A7J6GJA1</accession>
<comment type="caution">
    <text evidence="2">The sequence shown here is derived from an EMBL/GenBank/DDBJ whole genome shotgun (WGS) entry which is preliminary data.</text>
</comment>
<dbReference type="EMBL" id="JAATIQ010000099">
    <property type="protein sequence ID" value="KAF4382951.1"/>
    <property type="molecule type" value="Genomic_DNA"/>
</dbReference>
<evidence type="ECO:0000256" key="1">
    <source>
        <dbReference type="SAM" id="Phobius"/>
    </source>
</evidence>
<organism evidence="2 3">
    <name type="scientific">Cannabis sativa</name>
    <name type="common">Hemp</name>
    <name type="synonym">Marijuana</name>
    <dbReference type="NCBI Taxonomy" id="3483"/>
    <lineage>
        <taxon>Eukaryota</taxon>
        <taxon>Viridiplantae</taxon>
        <taxon>Streptophyta</taxon>
        <taxon>Embryophyta</taxon>
        <taxon>Tracheophyta</taxon>
        <taxon>Spermatophyta</taxon>
        <taxon>Magnoliopsida</taxon>
        <taxon>eudicotyledons</taxon>
        <taxon>Gunneridae</taxon>
        <taxon>Pentapetalae</taxon>
        <taxon>rosids</taxon>
        <taxon>fabids</taxon>
        <taxon>Rosales</taxon>
        <taxon>Cannabaceae</taxon>
        <taxon>Cannabis</taxon>
    </lineage>
</organism>
<keyword evidence="1" id="KW-0812">Transmembrane</keyword>
<dbReference type="PANTHER" id="PTHR36369:SF1">
    <property type="entry name" value="TRANSMEMBRANE PROTEIN"/>
    <property type="match status" value="1"/>
</dbReference>
<proteinExistence type="predicted"/>
<evidence type="ECO:0000313" key="2">
    <source>
        <dbReference type="EMBL" id="KAF4382951.1"/>
    </source>
</evidence>
<evidence type="ECO:0000313" key="3">
    <source>
        <dbReference type="Proteomes" id="UP000583929"/>
    </source>
</evidence>
<keyword evidence="3" id="KW-1185">Reference proteome</keyword>
<protein>
    <submittedName>
        <fullName evidence="2">Uncharacterized protein</fullName>
    </submittedName>
</protein>
<dbReference type="AlphaFoldDB" id="A0A7J6GJA1"/>
<keyword evidence="1" id="KW-0472">Membrane</keyword>
<sequence>MNVLDSPLEALVFNYVSFGFFTFVNNLWTWVAVLTAAVSFWKIRATAVDGPPGVSPSCDDRCSITPSAPPPTEPASALASASVSGHVAEDNGADNVVLTKGRKFSLYYEINNGELTESDGGVETVVVEEYCGDDNCGVGGWWERSMLKRRLDEKSWYRYQDLTELNGNVVRLWDDDYCRISSSSSLIRKTATTPY</sequence>
<reference evidence="2 3" key="1">
    <citation type="journal article" date="2020" name="bioRxiv">
        <title>Sequence and annotation of 42 cannabis genomes reveals extensive copy number variation in cannabinoid synthesis and pathogen resistance genes.</title>
        <authorList>
            <person name="Mckernan K.J."/>
            <person name="Helbert Y."/>
            <person name="Kane L.T."/>
            <person name="Ebling H."/>
            <person name="Zhang L."/>
            <person name="Liu B."/>
            <person name="Eaton Z."/>
            <person name="Mclaughlin S."/>
            <person name="Kingan S."/>
            <person name="Baybayan P."/>
            <person name="Concepcion G."/>
            <person name="Jordan M."/>
            <person name="Riva A."/>
            <person name="Barbazuk W."/>
            <person name="Harkins T."/>
        </authorList>
    </citation>
    <scope>NUCLEOTIDE SEQUENCE [LARGE SCALE GENOMIC DNA]</scope>
    <source>
        <strain evidence="3">cv. Jamaican Lion 4</strain>
        <tissue evidence="2">Leaf</tissue>
    </source>
</reference>
<keyword evidence="1" id="KW-1133">Transmembrane helix</keyword>